<evidence type="ECO:0008006" key="5">
    <source>
        <dbReference type="Google" id="ProtNLM"/>
    </source>
</evidence>
<dbReference type="OrthoDB" id="2801544at2759"/>
<feature type="region of interest" description="Disordered" evidence="2">
    <location>
        <begin position="416"/>
        <end position="447"/>
    </location>
</feature>
<accession>A0A9W8LI49</accession>
<reference evidence="3" key="1">
    <citation type="submission" date="2022-07" db="EMBL/GenBank/DDBJ databases">
        <title>Phylogenomic reconstructions and comparative analyses of Kickxellomycotina fungi.</title>
        <authorList>
            <person name="Reynolds N.K."/>
            <person name="Stajich J.E."/>
            <person name="Barry K."/>
            <person name="Grigoriev I.V."/>
            <person name="Crous P."/>
            <person name="Smith M.E."/>
        </authorList>
    </citation>
    <scope>NUCLEOTIDE SEQUENCE</scope>
    <source>
        <strain evidence="3">NBRC 105414</strain>
    </source>
</reference>
<feature type="compositionally biased region" description="Pro residues" evidence="2">
    <location>
        <begin position="261"/>
        <end position="275"/>
    </location>
</feature>
<keyword evidence="1" id="KW-0378">Hydrolase</keyword>
<feature type="compositionally biased region" description="Low complexity" evidence="2">
    <location>
        <begin position="276"/>
        <end position="304"/>
    </location>
</feature>
<sequence length="447" mass="47835">MSDLSLAAQRDRAQPMVPHSESGWPVTVLIERHPLLRYQRWLPAGYDSIRKCDRATDHRLLRGPRGHPLCLWCGAETAARTSLFCDPPPQTGPKPFDQGCYHEHRLRRDAQYVRRQLFARDRGLCDECGTDAHELFVQAGACATLNERRALFRALAKETPVWRKKARALLDDMGLDFTKGMFWEAAHVVDVRHGGGLCGLGGFRTLCVPCHESERSRSYSQAVTTLVSRILLARSTLPPPQLPLSPPQPPPSPSPQQSSPLPSPSPPQQSSPPQQPQSQPQPLVLLDSSSSAASSPSSSLSSLDSLPLATTLVSPRETPATGSLPRFAAVIDVTVAREDSAHYAADAQLDDLAGRLTTFNISSSSVLGADEADLVVAASTDPCTSEAESAVTAPSDPCTSEAESAVTALSDFFADEAESAADAPSRPTSPSEPQAKAAAPSTLVSPA</sequence>
<feature type="compositionally biased region" description="Pro residues" evidence="2">
    <location>
        <begin position="237"/>
        <end position="254"/>
    </location>
</feature>
<dbReference type="Proteomes" id="UP001140217">
    <property type="component" value="Unassembled WGS sequence"/>
</dbReference>
<name>A0A9W8LI49_9FUNG</name>
<dbReference type="GO" id="GO:0043596">
    <property type="term" value="C:nuclear replication fork"/>
    <property type="evidence" value="ECO:0007669"/>
    <property type="project" value="TreeGrafter"/>
</dbReference>
<dbReference type="PANTHER" id="PTHR45766">
    <property type="entry name" value="DNA ANNEALING HELICASE AND ENDONUCLEASE ZRANB3 FAMILY MEMBER"/>
    <property type="match status" value="1"/>
</dbReference>
<protein>
    <recommendedName>
        <fullName evidence="5">HNH domain-containing protein</fullName>
    </recommendedName>
</protein>
<dbReference type="GO" id="GO:0004520">
    <property type="term" value="F:DNA endonuclease activity"/>
    <property type="evidence" value="ECO:0007669"/>
    <property type="project" value="TreeGrafter"/>
</dbReference>
<organism evidence="3 4">
    <name type="scientific">Coemansia javaensis</name>
    <dbReference type="NCBI Taxonomy" id="2761396"/>
    <lineage>
        <taxon>Eukaryota</taxon>
        <taxon>Fungi</taxon>
        <taxon>Fungi incertae sedis</taxon>
        <taxon>Zoopagomycota</taxon>
        <taxon>Kickxellomycotina</taxon>
        <taxon>Kickxellomycetes</taxon>
        <taxon>Kickxellales</taxon>
        <taxon>Kickxellaceae</taxon>
        <taxon>Coemansia</taxon>
    </lineage>
</organism>
<dbReference type="EMBL" id="JANBUL010000104">
    <property type="protein sequence ID" value="KAJ2781453.1"/>
    <property type="molecule type" value="Genomic_DNA"/>
</dbReference>
<evidence type="ECO:0000313" key="3">
    <source>
        <dbReference type="EMBL" id="KAJ2781453.1"/>
    </source>
</evidence>
<evidence type="ECO:0000256" key="1">
    <source>
        <dbReference type="ARBA" id="ARBA00022801"/>
    </source>
</evidence>
<dbReference type="PANTHER" id="PTHR45766:SF5">
    <property type="entry name" value="SNF2 DOMAIN-CONTAINING PROTEIN _ HELICASE DOMAIN-CONTAINING PROTEIN _ HNH ENDONUCLEASE DOMAIN-CONTAINING PROTEIN"/>
    <property type="match status" value="1"/>
</dbReference>
<dbReference type="AlphaFoldDB" id="A0A9W8LI49"/>
<evidence type="ECO:0000313" key="4">
    <source>
        <dbReference type="Proteomes" id="UP001140217"/>
    </source>
</evidence>
<comment type="caution">
    <text evidence="3">The sequence shown here is derived from an EMBL/GenBank/DDBJ whole genome shotgun (WGS) entry which is preliminary data.</text>
</comment>
<evidence type="ECO:0000256" key="2">
    <source>
        <dbReference type="SAM" id="MobiDB-lite"/>
    </source>
</evidence>
<feature type="region of interest" description="Disordered" evidence="2">
    <location>
        <begin position="237"/>
        <end position="304"/>
    </location>
</feature>
<keyword evidence="4" id="KW-1185">Reference proteome</keyword>
<gene>
    <name evidence="3" type="ORF">H4R18_002874</name>
</gene>
<dbReference type="GO" id="GO:0006281">
    <property type="term" value="P:DNA repair"/>
    <property type="evidence" value="ECO:0007669"/>
    <property type="project" value="TreeGrafter"/>
</dbReference>
<dbReference type="GO" id="GO:0016787">
    <property type="term" value="F:hydrolase activity"/>
    <property type="evidence" value="ECO:0007669"/>
    <property type="project" value="UniProtKB-KW"/>
</dbReference>
<dbReference type="GO" id="GO:0031297">
    <property type="term" value="P:replication fork processing"/>
    <property type="evidence" value="ECO:0007669"/>
    <property type="project" value="TreeGrafter"/>
</dbReference>
<proteinExistence type="predicted"/>